<dbReference type="PROSITE" id="PS50887">
    <property type="entry name" value="GGDEF"/>
    <property type="match status" value="1"/>
</dbReference>
<dbReference type="CDD" id="cd01949">
    <property type="entry name" value="GGDEF"/>
    <property type="match status" value="1"/>
</dbReference>
<evidence type="ECO:0000313" key="6">
    <source>
        <dbReference type="Proteomes" id="UP000265581"/>
    </source>
</evidence>
<dbReference type="InterPro" id="IPR029787">
    <property type="entry name" value="Nucleotide_cyclase"/>
</dbReference>
<keyword evidence="6" id="KW-1185">Reference proteome</keyword>
<dbReference type="InterPro" id="IPR043128">
    <property type="entry name" value="Rev_trsase/Diguanyl_cyclase"/>
</dbReference>
<dbReference type="CDD" id="cd00130">
    <property type="entry name" value="PAS"/>
    <property type="match status" value="1"/>
</dbReference>
<dbReference type="Pfam" id="PF00563">
    <property type="entry name" value="EAL"/>
    <property type="match status" value="1"/>
</dbReference>
<dbReference type="Gene3D" id="2.10.70.100">
    <property type="match status" value="1"/>
</dbReference>
<dbReference type="AlphaFoldDB" id="A0A371P1Q5"/>
<dbReference type="InterPro" id="IPR035965">
    <property type="entry name" value="PAS-like_dom_sf"/>
</dbReference>
<dbReference type="InterPro" id="IPR000700">
    <property type="entry name" value="PAS-assoc_C"/>
</dbReference>
<dbReference type="InterPro" id="IPR000014">
    <property type="entry name" value="PAS"/>
</dbReference>
<dbReference type="Gene3D" id="3.30.450.20">
    <property type="entry name" value="PAS domain"/>
    <property type="match status" value="2"/>
</dbReference>
<dbReference type="SMART" id="SM00091">
    <property type="entry name" value="PAS"/>
    <property type="match status" value="1"/>
</dbReference>
<dbReference type="Proteomes" id="UP000265581">
    <property type="component" value="Unassembled WGS sequence"/>
</dbReference>
<dbReference type="Pfam" id="PF00990">
    <property type="entry name" value="GGDEF"/>
    <property type="match status" value="1"/>
</dbReference>
<dbReference type="InterPro" id="IPR000160">
    <property type="entry name" value="GGDEF_dom"/>
</dbReference>
<dbReference type="Pfam" id="PF08447">
    <property type="entry name" value="PAS_3"/>
    <property type="match status" value="1"/>
</dbReference>
<dbReference type="InterPro" id="IPR035919">
    <property type="entry name" value="EAL_sf"/>
</dbReference>
<reference evidence="5 6" key="1">
    <citation type="submission" date="2018-08" db="EMBL/GenBank/DDBJ databases">
        <title>Aeromicrobium sp. M2KJ-4, whole genome shotgun sequence.</title>
        <authorList>
            <person name="Tuo L."/>
        </authorList>
    </citation>
    <scope>NUCLEOTIDE SEQUENCE [LARGE SCALE GENOMIC DNA]</scope>
    <source>
        <strain evidence="5 6">M2KJ-4</strain>
    </source>
</reference>
<feature type="domain" description="GGDEF" evidence="4">
    <location>
        <begin position="310"/>
        <end position="441"/>
    </location>
</feature>
<dbReference type="PROSITE" id="PS50113">
    <property type="entry name" value="PAC"/>
    <property type="match status" value="1"/>
</dbReference>
<dbReference type="PROSITE" id="PS50883">
    <property type="entry name" value="EAL"/>
    <property type="match status" value="1"/>
</dbReference>
<feature type="domain" description="EAL" evidence="3">
    <location>
        <begin position="450"/>
        <end position="698"/>
    </location>
</feature>
<dbReference type="SMART" id="SM00052">
    <property type="entry name" value="EAL"/>
    <property type="match status" value="1"/>
</dbReference>
<gene>
    <name evidence="5" type="ORF">DX116_11875</name>
</gene>
<evidence type="ECO:0000259" key="2">
    <source>
        <dbReference type="PROSITE" id="PS50113"/>
    </source>
</evidence>
<organism evidence="5 6">
    <name type="scientific">Aeromicrobium endophyticum</name>
    <dbReference type="NCBI Taxonomy" id="2292704"/>
    <lineage>
        <taxon>Bacteria</taxon>
        <taxon>Bacillati</taxon>
        <taxon>Actinomycetota</taxon>
        <taxon>Actinomycetes</taxon>
        <taxon>Propionibacteriales</taxon>
        <taxon>Nocardioidaceae</taxon>
        <taxon>Aeromicrobium</taxon>
    </lineage>
</organism>
<dbReference type="InterPro" id="IPR052155">
    <property type="entry name" value="Biofilm_reg_signaling"/>
</dbReference>
<dbReference type="InterPro" id="IPR013655">
    <property type="entry name" value="PAS_fold_3"/>
</dbReference>
<dbReference type="InterPro" id="IPR013656">
    <property type="entry name" value="PAS_4"/>
</dbReference>
<dbReference type="RefSeq" id="WP_119704481.1">
    <property type="nucleotide sequence ID" value="NZ_JBHSOI010000002.1"/>
</dbReference>
<dbReference type="NCBIfam" id="TIGR00254">
    <property type="entry name" value="GGDEF"/>
    <property type="match status" value="1"/>
</dbReference>
<dbReference type="SUPFAM" id="SSF141868">
    <property type="entry name" value="EAL domain-like"/>
    <property type="match status" value="1"/>
</dbReference>
<evidence type="ECO:0000259" key="3">
    <source>
        <dbReference type="PROSITE" id="PS50883"/>
    </source>
</evidence>
<dbReference type="EMBL" id="QUBR01000002">
    <property type="protein sequence ID" value="REK69883.1"/>
    <property type="molecule type" value="Genomic_DNA"/>
</dbReference>
<sequence>MSQEHERSARSEARASSWGTAMQYGGIGLYSWIAATRDLSWDDRLTEMFAPLPGETGLEAWLRRVHPDDLGPSLEAFAQFPEGTLPENAYRIVFDDGSVRHLLSRTTDVVRDHEGTMIETRGVTVDVTSAHESAGRLSAMLDSISDGFILLDREFRFVFVNRKGQEILESTTAELLGRTVWEAYPAAAGSRFEEVYRRVMDERVGERFEEFYPDRLNIWVEVRVEPAAEGILIYFQNVTDRRARHEERERLLETERILRQEAERAREQLAYQATHDPLTGLVNRGEFARLARAAINDAHAANDAGDASDAPVIVLFMDVDRFKLVNDSLGHAVGDALLVKIGERLSGQVRKGGVLARQGGDEFVVLLRDASPIEAEAAAERMRSVINETFDVGGHHLTTTLSIGIAASSPGATIENLLRDADVALYRAKDSGRNQVAWFDGEGHQRLLERIALESDLRDAVADDEIVLHFQPSFAAADSALRGVEALARWTHPERGAVSPEVFVPLAEECGLIHRLGRHLLELAVRQAHQWSALPDFTVWVNVSGRELTPGYADSVLKLLAREAVPAHRIGIEVTESVLADEDVAVQELGHLHEAGVLVAIDDFGTGYSSLSRLNSLPVSLLKIDRSFVSEIETPFGYATVDVVVRLARTLGVETVAEGVETPRQLELLREVGVDLASGFFLGRPAAAQAGAPRIIQG</sequence>
<comment type="caution">
    <text evidence="5">The sequence shown here is derived from an EMBL/GenBank/DDBJ whole genome shotgun (WGS) entry which is preliminary data.</text>
</comment>
<dbReference type="FunFam" id="3.30.70.270:FF:000001">
    <property type="entry name" value="Diguanylate cyclase domain protein"/>
    <property type="match status" value="1"/>
</dbReference>
<evidence type="ECO:0000313" key="5">
    <source>
        <dbReference type="EMBL" id="REK69883.1"/>
    </source>
</evidence>
<dbReference type="PANTHER" id="PTHR44757:SF2">
    <property type="entry name" value="BIOFILM ARCHITECTURE MAINTENANCE PROTEIN MBAA"/>
    <property type="match status" value="1"/>
</dbReference>
<dbReference type="SUPFAM" id="SSF55073">
    <property type="entry name" value="Nucleotide cyclase"/>
    <property type="match status" value="1"/>
</dbReference>
<proteinExistence type="predicted"/>
<dbReference type="Gene3D" id="3.30.70.270">
    <property type="match status" value="1"/>
</dbReference>
<feature type="domain" description="PAC" evidence="2">
    <location>
        <begin position="86"/>
        <end position="139"/>
    </location>
</feature>
<dbReference type="OrthoDB" id="23692at2"/>
<dbReference type="Gene3D" id="3.20.20.450">
    <property type="entry name" value="EAL domain"/>
    <property type="match status" value="1"/>
</dbReference>
<accession>A0A371P1Q5</accession>
<dbReference type="PANTHER" id="PTHR44757">
    <property type="entry name" value="DIGUANYLATE CYCLASE DGCP"/>
    <property type="match status" value="1"/>
</dbReference>
<evidence type="ECO:0000259" key="1">
    <source>
        <dbReference type="PROSITE" id="PS50112"/>
    </source>
</evidence>
<dbReference type="Pfam" id="PF08448">
    <property type="entry name" value="PAS_4"/>
    <property type="match status" value="1"/>
</dbReference>
<name>A0A371P1Q5_9ACTN</name>
<dbReference type="CDD" id="cd01948">
    <property type="entry name" value="EAL"/>
    <property type="match status" value="1"/>
</dbReference>
<dbReference type="SUPFAM" id="SSF55785">
    <property type="entry name" value="PYP-like sensor domain (PAS domain)"/>
    <property type="match status" value="2"/>
</dbReference>
<dbReference type="PROSITE" id="PS50112">
    <property type="entry name" value="PAS"/>
    <property type="match status" value="1"/>
</dbReference>
<dbReference type="NCBIfam" id="TIGR00229">
    <property type="entry name" value="sensory_box"/>
    <property type="match status" value="1"/>
</dbReference>
<dbReference type="InterPro" id="IPR001633">
    <property type="entry name" value="EAL_dom"/>
</dbReference>
<dbReference type="SMART" id="SM00267">
    <property type="entry name" value="GGDEF"/>
    <property type="match status" value="1"/>
</dbReference>
<evidence type="ECO:0000259" key="4">
    <source>
        <dbReference type="PROSITE" id="PS50887"/>
    </source>
</evidence>
<feature type="domain" description="PAS" evidence="1">
    <location>
        <begin position="133"/>
        <end position="203"/>
    </location>
</feature>
<protein>
    <submittedName>
        <fullName evidence="5">EAL domain-containing protein</fullName>
    </submittedName>
</protein>